<dbReference type="InterPro" id="IPR043148">
    <property type="entry name" value="TagF_C"/>
</dbReference>
<dbReference type="SUPFAM" id="SSF53756">
    <property type="entry name" value="UDP-Glycosyltransferase/glycogen phosphorylase"/>
    <property type="match status" value="1"/>
</dbReference>
<reference evidence="2" key="1">
    <citation type="submission" date="2016-10" db="EMBL/GenBank/DDBJ databases">
        <authorList>
            <person name="Varghese N."/>
            <person name="Submissions S."/>
        </authorList>
    </citation>
    <scope>NUCLEOTIDE SEQUENCE [LARGE SCALE GENOMIC DNA]</scope>
    <source>
        <strain evidence="2">CGMCC 1.6474</strain>
    </source>
</reference>
<dbReference type="STRING" id="414703.SAMN04488125_10941"/>
<evidence type="ECO:0000313" key="1">
    <source>
        <dbReference type="EMBL" id="SFL11471.1"/>
    </source>
</evidence>
<accession>A0A1I4F503</accession>
<organism evidence="1 2">
    <name type="scientific">Methylorubrum salsuginis</name>
    <dbReference type="NCBI Taxonomy" id="414703"/>
    <lineage>
        <taxon>Bacteria</taxon>
        <taxon>Pseudomonadati</taxon>
        <taxon>Pseudomonadota</taxon>
        <taxon>Alphaproteobacteria</taxon>
        <taxon>Hyphomicrobiales</taxon>
        <taxon>Methylobacteriaceae</taxon>
        <taxon>Methylorubrum</taxon>
    </lineage>
</organism>
<dbReference type="Pfam" id="PF04464">
    <property type="entry name" value="Glyphos_transf"/>
    <property type="match status" value="1"/>
</dbReference>
<dbReference type="Proteomes" id="UP000198804">
    <property type="component" value="Unassembled WGS sequence"/>
</dbReference>
<sequence length="347" mass="37531">MTSDRSFVLVIHQYRWHTPILGPLAVRLGADNEVLGLTMAAFEAAWDDGSWQRERVPDLVVVADAGTAVHLRARLPDALILHVGHGLISKNVPGQTYGAADYVCVASEAAAARLTARGHVPRRGFLPTGLIQADPLFAGASGRDGVRVPGCTASLVYAPTWNPSLSSAPMLGDALVTLMRGAEDGVGILIKPHPHIAVAAPEWIETWRDCARNHPNVIVHPPEADLIPALLGADLLVSDASSAIFHFLALNRPIVLIDNPERFATPECYDPDGIEWRWRDIGTRVEFVGELATAVLTALADPERNEAARMERRADLFGERTDGCALDRVGAAAERILRETRQENGRG</sequence>
<evidence type="ECO:0000313" key="2">
    <source>
        <dbReference type="Proteomes" id="UP000198804"/>
    </source>
</evidence>
<gene>
    <name evidence="1" type="ORF">SAMN04488125_10941</name>
</gene>
<dbReference type="RefSeq" id="WP_091946248.1">
    <property type="nucleotide sequence ID" value="NZ_FOSV01000009.1"/>
</dbReference>
<protein>
    <submittedName>
        <fullName evidence="1">CDP-glycerol glycerophosphotransferase, TagB/SpsB family</fullName>
    </submittedName>
</protein>
<proteinExistence type="predicted"/>
<dbReference type="AlphaFoldDB" id="A0A1I4F503"/>
<name>A0A1I4F503_9HYPH</name>
<keyword evidence="1" id="KW-0808">Transferase</keyword>
<keyword evidence="2" id="KW-1185">Reference proteome</keyword>
<dbReference type="EMBL" id="FOSV01000009">
    <property type="protein sequence ID" value="SFL11471.1"/>
    <property type="molecule type" value="Genomic_DNA"/>
</dbReference>
<dbReference type="GO" id="GO:0016020">
    <property type="term" value="C:membrane"/>
    <property type="evidence" value="ECO:0007669"/>
    <property type="project" value="InterPro"/>
</dbReference>
<dbReference type="InterPro" id="IPR007554">
    <property type="entry name" value="Glycerophosphate_synth"/>
</dbReference>
<dbReference type="OrthoDB" id="8437129at2"/>
<dbReference type="GO" id="GO:0047355">
    <property type="term" value="F:CDP-glycerol glycerophosphotransferase activity"/>
    <property type="evidence" value="ECO:0007669"/>
    <property type="project" value="InterPro"/>
</dbReference>
<dbReference type="Gene3D" id="3.40.50.12580">
    <property type="match status" value="1"/>
</dbReference>